<dbReference type="RefSeq" id="WP_182704872.1">
    <property type="nucleotide sequence ID" value="NZ_JACJII010000001.1"/>
</dbReference>
<name>A0A7W3MWA7_9ACTN</name>
<organism evidence="2 3">
    <name type="scientific">Thermomonospora cellulosilytica</name>
    <dbReference type="NCBI Taxonomy" id="1411118"/>
    <lineage>
        <taxon>Bacteria</taxon>
        <taxon>Bacillati</taxon>
        <taxon>Actinomycetota</taxon>
        <taxon>Actinomycetes</taxon>
        <taxon>Streptosporangiales</taxon>
        <taxon>Thermomonosporaceae</taxon>
        <taxon>Thermomonospora</taxon>
    </lineage>
</organism>
<keyword evidence="3" id="KW-1185">Reference proteome</keyword>
<sequence length="259" mass="27277">MPFTLSHPAIVLPLARGPLVPSALVVGAMAPDLPYFVGMADQRLLTHRLVGVPTVDLGMALLLLVVFHRLLKWPLLALCPAWLRARLAAPARAFDERGMGDLGWVVVSACLGAFTHVAWDAFTHEGAAGVRRLPFLAEPLAFGLPGYRVAQYASGLVGALVIAAWTVWWLRRRAVPADPVPPGLSARSRLGVLAAGAAVSVAGGLFGAFSWMPMSDRTDFHARLVGGVVGLIAFAGLALLAFAMTHRVLNGSAARAEGA</sequence>
<keyword evidence="1" id="KW-0472">Membrane</keyword>
<feature type="transmembrane region" description="Helical" evidence="1">
    <location>
        <begin position="190"/>
        <end position="212"/>
    </location>
</feature>
<feature type="transmembrane region" description="Helical" evidence="1">
    <location>
        <begin position="224"/>
        <end position="245"/>
    </location>
</feature>
<feature type="transmembrane region" description="Helical" evidence="1">
    <location>
        <begin position="149"/>
        <end position="170"/>
    </location>
</feature>
<dbReference type="AlphaFoldDB" id="A0A7W3MWA7"/>
<dbReference type="Proteomes" id="UP000539313">
    <property type="component" value="Unassembled WGS sequence"/>
</dbReference>
<feature type="transmembrane region" description="Helical" evidence="1">
    <location>
        <begin position="20"/>
        <end position="37"/>
    </location>
</feature>
<dbReference type="InterPro" id="IPR025238">
    <property type="entry name" value="DUF4184"/>
</dbReference>
<feature type="transmembrane region" description="Helical" evidence="1">
    <location>
        <begin position="49"/>
        <end position="67"/>
    </location>
</feature>
<proteinExistence type="predicted"/>
<dbReference type="EMBL" id="JACJII010000001">
    <property type="protein sequence ID" value="MBA9002977.1"/>
    <property type="molecule type" value="Genomic_DNA"/>
</dbReference>
<gene>
    <name evidence="2" type="ORF">HNR21_001859</name>
</gene>
<evidence type="ECO:0000313" key="3">
    <source>
        <dbReference type="Proteomes" id="UP000539313"/>
    </source>
</evidence>
<comment type="caution">
    <text evidence="2">The sequence shown here is derived from an EMBL/GenBank/DDBJ whole genome shotgun (WGS) entry which is preliminary data.</text>
</comment>
<evidence type="ECO:0008006" key="4">
    <source>
        <dbReference type="Google" id="ProtNLM"/>
    </source>
</evidence>
<keyword evidence="1" id="KW-1133">Transmembrane helix</keyword>
<evidence type="ECO:0000313" key="2">
    <source>
        <dbReference type="EMBL" id="MBA9002977.1"/>
    </source>
</evidence>
<keyword evidence="1" id="KW-0812">Transmembrane</keyword>
<reference evidence="2 3" key="1">
    <citation type="submission" date="2020-08" db="EMBL/GenBank/DDBJ databases">
        <title>Sequencing the genomes of 1000 actinobacteria strains.</title>
        <authorList>
            <person name="Klenk H.-P."/>
        </authorList>
    </citation>
    <scope>NUCLEOTIDE SEQUENCE [LARGE SCALE GENOMIC DNA]</scope>
    <source>
        <strain evidence="2 3">DSM 45823</strain>
    </source>
</reference>
<protein>
    <recommendedName>
        <fullName evidence="4">DUF4184 family protein</fullName>
    </recommendedName>
</protein>
<accession>A0A7W3MWA7</accession>
<dbReference type="Pfam" id="PF13803">
    <property type="entry name" value="DUF4184"/>
    <property type="match status" value="1"/>
</dbReference>
<evidence type="ECO:0000256" key="1">
    <source>
        <dbReference type="SAM" id="Phobius"/>
    </source>
</evidence>